<dbReference type="GO" id="GO:0016787">
    <property type="term" value="F:hydrolase activity"/>
    <property type="evidence" value="ECO:0007669"/>
    <property type="project" value="UniProtKB-KW"/>
</dbReference>
<organism evidence="7 8">
    <name type="scientific">Candidatus Amulumruptor caecigallinarius</name>
    <dbReference type="NCBI Taxonomy" id="2109911"/>
    <lineage>
        <taxon>Bacteria</taxon>
        <taxon>Pseudomonadati</taxon>
        <taxon>Bacteroidota</taxon>
        <taxon>Bacteroidia</taxon>
        <taxon>Bacteroidales</taxon>
        <taxon>Muribaculaceae</taxon>
        <taxon>Candidatus Amulumruptor</taxon>
    </lineage>
</organism>
<dbReference type="InterPro" id="IPR011330">
    <property type="entry name" value="Glyco_hydro/deAcase_b/a-brl"/>
</dbReference>
<evidence type="ECO:0000313" key="8">
    <source>
        <dbReference type="Proteomes" id="UP000711407"/>
    </source>
</evidence>
<dbReference type="Pfam" id="PF04794">
    <property type="entry name" value="YdjC"/>
    <property type="match status" value="1"/>
</dbReference>
<accession>A0A4Q0U736</accession>
<dbReference type="PANTHER" id="PTHR43283:SF7">
    <property type="entry name" value="BETA-LACTAMASE-RELATED DOMAIN-CONTAINING PROTEIN"/>
    <property type="match status" value="1"/>
</dbReference>
<keyword evidence="3" id="KW-0378">Hydrolase</keyword>
<dbReference type="Pfam" id="PF00144">
    <property type="entry name" value="Beta-lactamase"/>
    <property type="match status" value="1"/>
</dbReference>
<keyword evidence="5" id="KW-0119">Carbohydrate metabolism</keyword>
<dbReference type="Proteomes" id="UP000711407">
    <property type="component" value="Unassembled WGS sequence"/>
</dbReference>
<protein>
    <submittedName>
        <fullName evidence="7">ChbG/HpnK family deacetylase</fullName>
    </submittedName>
</protein>
<reference evidence="7" key="2">
    <citation type="submission" date="2021-09" db="EMBL/GenBank/DDBJ databases">
        <authorList>
            <person name="Gilroy R."/>
        </authorList>
    </citation>
    <scope>NUCLEOTIDE SEQUENCE</scope>
    <source>
        <strain evidence="7">4100</strain>
    </source>
</reference>
<comment type="caution">
    <text evidence="7">The sequence shown here is derived from an EMBL/GenBank/DDBJ whole genome shotgun (WGS) entry which is preliminary data.</text>
</comment>
<dbReference type="SUPFAM" id="SSF56601">
    <property type="entry name" value="beta-lactamase/transpeptidase-like"/>
    <property type="match status" value="1"/>
</dbReference>
<dbReference type="InterPro" id="IPR050789">
    <property type="entry name" value="Diverse_Enzym_Activities"/>
</dbReference>
<dbReference type="PANTHER" id="PTHR43283">
    <property type="entry name" value="BETA-LACTAMASE-RELATED"/>
    <property type="match status" value="1"/>
</dbReference>
<dbReference type="InterPro" id="IPR012338">
    <property type="entry name" value="Beta-lactam/transpept-like"/>
</dbReference>
<keyword evidence="4" id="KW-0460">Magnesium</keyword>
<evidence type="ECO:0000313" key="7">
    <source>
        <dbReference type="EMBL" id="HJE38941.1"/>
    </source>
</evidence>
<dbReference type="CDD" id="cd10802">
    <property type="entry name" value="YdjC_TTHB029_like"/>
    <property type="match status" value="1"/>
</dbReference>
<proteinExistence type="predicted"/>
<sequence>MKCRLLTLIASSAATLAAMALHEPAQLAVRMDDMGAFHSVNEAVMDIYRNGISRSVEVMPVAAWYPEAVKMLCDAPGLDVGLHLAITSEWENAKWRPLTDAISLVDANGYFLPMIQPNPAYPGQSYGERGYDLAEVEQEFRAQIERVIKDIPQVSHISSHMGCTFFTSELQQLVQRLADEYHLPSVDSPSSVDKGYESVTYADGAYGMMQGRHRTLAEKEQSFINMVKNLKPGKKYMFIDHPAYDDAEMATVYHVGYEDVAADRQGVIDLYKSERVKSALRDNNVQLVTVGQLASPLPRSHQPAMQRAIDRYIGAAAGKGLDIHSVMVLKDGKVLGEKWNSLGRPDTPHIMNSASKTLTSTAAGFAVAEGKLDLDDKVIRFFPDKLPGKVSDNLKNMTVRDLLTMTSGQAKANTKAQRQTEYDWVAAFLAEPVPYTPGTYYAYNGLGTFMVSAIVQKAVGENIFDYLTPRLFRPLGITGITWDENPDGINCGGWGLYLKTEDMAKIGQFYLQKGKWDGKQLLPEWWIEEASKAQVPSRPGGMTDDQYKRKDPENNDWMQGYGYQIWRGRHNSYRADGANGQYILVLPDHNAVVAVTADLDDMASELNLIWEIILPVIEKI</sequence>
<dbReference type="InterPro" id="IPR001466">
    <property type="entry name" value="Beta-lactam-related"/>
</dbReference>
<dbReference type="Gene3D" id="3.40.710.10">
    <property type="entry name" value="DD-peptidase/beta-lactamase superfamily"/>
    <property type="match status" value="1"/>
</dbReference>
<comment type="cofactor">
    <cofactor evidence="1">
        <name>Mg(2+)</name>
        <dbReference type="ChEBI" id="CHEBI:18420"/>
    </cofactor>
</comment>
<evidence type="ECO:0000256" key="3">
    <source>
        <dbReference type="ARBA" id="ARBA00022801"/>
    </source>
</evidence>
<evidence type="ECO:0000256" key="2">
    <source>
        <dbReference type="ARBA" id="ARBA00022723"/>
    </source>
</evidence>
<gene>
    <name evidence="7" type="ORF">K8V47_04180</name>
</gene>
<dbReference type="EMBL" id="DYXT01000024">
    <property type="protein sequence ID" value="HJE38941.1"/>
    <property type="molecule type" value="Genomic_DNA"/>
</dbReference>
<dbReference type="AlphaFoldDB" id="A0A4Q0U736"/>
<evidence type="ECO:0000256" key="1">
    <source>
        <dbReference type="ARBA" id="ARBA00001946"/>
    </source>
</evidence>
<feature type="domain" description="Beta-lactamase-related" evidence="6">
    <location>
        <begin position="325"/>
        <end position="601"/>
    </location>
</feature>
<evidence type="ECO:0000256" key="4">
    <source>
        <dbReference type="ARBA" id="ARBA00022842"/>
    </source>
</evidence>
<dbReference type="SUPFAM" id="SSF88713">
    <property type="entry name" value="Glycoside hydrolase/deacetylase"/>
    <property type="match status" value="1"/>
</dbReference>
<reference evidence="7" key="1">
    <citation type="journal article" date="2021" name="PeerJ">
        <title>Extensive microbial diversity within the chicken gut microbiome revealed by metagenomics and culture.</title>
        <authorList>
            <person name="Gilroy R."/>
            <person name="Ravi A."/>
            <person name="Getino M."/>
            <person name="Pursley I."/>
            <person name="Horton D.L."/>
            <person name="Alikhan N.F."/>
            <person name="Baker D."/>
            <person name="Gharbi K."/>
            <person name="Hall N."/>
            <person name="Watson M."/>
            <person name="Adriaenssens E.M."/>
            <person name="Foster-Nyarko E."/>
            <person name="Jarju S."/>
            <person name="Secka A."/>
            <person name="Antonio M."/>
            <person name="Oren A."/>
            <person name="Chaudhuri R.R."/>
            <person name="La Ragione R."/>
            <person name="Hildebrand F."/>
            <person name="Pallen M.J."/>
        </authorList>
    </citation>
    <scope>NUCLEOTIDE SEQUENCE</scope>
    <source>
        <strain evidence="7">4100</strain>
    </source>
</reference>
<keyword evidence="2" id="KW-0479">Metal-binding</keyword>
<dbReference type="GO" id="GO:0005975">
    <property type="term" value="P:carbohydrate metabolic process"/>
    <property type="evidence" value="ECO:0007669"/>
    <property type="project" value="InterPro"/>
</dbReference>
<dbReference type="Gene3D" id="3.20.20.370">
    <property type="entry name" value="Glycoside hydrolase/deacetylase"/>
    <property type="match status" value="1"/>
</dbReference>
<dbReference type="InterPro" id="IPR006879">
    <property type="entry name" value="YdjC-like"/>
</dbReference>
<name>A0A4Q0U736_9BACT</name>
<dbReference type="GO" id="GO:0046872">
    <property type="term" value="F:metal ion binding"/>
    <property type="evidence" value="ECO:0007669"/>
    <property type="project" value="UniProtKB-KW"/>
</dbReference>
<evidence type="ECO:0000256" key="5">
    <source>
        <dbReference type="ARBA" id="ARBA00023277"/>
    </source>
</evidence>
<evidence type="ECO:0000259" key="6">
    <source>
        <dbReference type="Pfam" id="PF00144"/>
    </source>
</evidence>